<comment type="catalytic activity">
    <reaction evidence="5">
        <text>siroheme + 2 H(+) = 12,18-didecarboxysiroheme + 2 CO2</text>
        <dbReference type="Rhea" id="RHEA:19093"/>
        <dbReference type="ChEBI" id="CHEBI:15378"/>
        <dbReference type="ChEBI" id="CHEBI:16526"/>
        <dbReference type="ChEBI" id="CHEBI:60052"/>
        <dbReference type="ChEBI" id="CHEBI:140497"/>
        <dbReference type="EC" id="4.1.1.111"/>
    </reaction>
</comment>
<comment type="similarity">
    <text evidence="3">Belongs to the Ahb/Nir family.</text>
</comment>
<reference evidence="8 9" key="1">
    <citation type="submission" date="2018-04" db="EMBL/GenBank/DDBJ databases">
        <title>Halococcoides cellulosivorans gen. nov., sp. nov., an extremely halophilic cellulose-utilizing haloarchaeon from hypersaline lakes.</title>
        <authorList>
            <person name="Sorokin D.Y."/>
            <person name="Toshchakov S.V."/>
            <person name="Samarov N.I."/>
            <person name="Korzhenkov A."/>
            <person name="Kublanov I.V."/>
        </authorList>
    </citation>
    <scope>NUCLEOTIDE SEQUENCE [LARGE SCALE GENOMIC DNA]</scope>
    <source>
        <strain evidence="8 9">HArcel1</strain>
    </source>
</reference>
<gene>
    <name evidence="8" type="ORF">HARCEL1_06200</name>
</gene>
<dbReference type="EMBL" id="CP028858">
    <property type="protein sequence ID" value="AWB27322.1"/>
    <property type="molecule type" value="Genomic_DNA"/>
</dbReference>
<dbReference type="GO" id="GO:0016829">
    <property type="term" value="F:lyase activity"/>
    <property type="evidence" value="ECO:0007669"/>
    <property type="project" value="UniProtKB-KW"/>
</dbReference>
<sequence>MQNAGWQAGLGRVERAILEQYQSGWPVVERPFEAIGAAVDAPEPAVSAAVEGLLDRSLVRRVGPVFDPPRIGSSTLAAVRAPPDRVDAVAQTIDAHDRVTHDYERDSEWTLWFVVTAGSRDRRDAVLADIERETGLEPLVLPMQTAYYVDLEFPVLGSDPLATGERTTVDPTPIDAHAADDLTPLDEQIILASQDGLPLSTTPYRDLAETIDADPDRVRARLDWMLDRGYVKRIGAVVDHRATGFTANCMVVWDVPAAALDDVGTTFGADPAVTLCYHRPQRPARDWPYSLFTMIHGRDRAAVDAKIDALDASVPYGHQRLYTTAVHKQTGARYEGLLD</sequence>
<proteinExistence type="inferred from homology"/>
<dbReference type="Pfam" id="PF22451">
    <property type="entry name" value="NirdL-like_HTH"/>
    <property type="match status" value="2"/>
</dbReference>
<name>A0A2R4X0J3_9EURY</name>
<protein>
    <recommendedName>
        <fullName evidence="4">siroheme decarboxylase</fullName>
        <ecNumber evidence="4">4.1.1.111</ecNumber>
    </recommendedName>
</protein>
<organism evidence="8 9">
    <name type="scientific">Halococcoides cellulosivorans</name>
    <dbReference type="NCBI Taxonomy" id="1679096"/>
    <lineage>
        <taxon>Archaea</taxon>
        <taxon>Methanobacteriati</taxon>
        <taxon>Methanobacteriota</taxon>
        <taxon>Stenosarchaea group</taxon>
        <taxon>Halobacteria</taxon>
        <taxon>Halobacteriales</taxon>
        <taxon>Haloarculaceae</taxon>
        <taxon>Halococcoides</taxon>
    </lineage>
</organism>
<keyword evidence="9" id="KW-1185">Reference proteome</keyword>
<feature type="domain" description="Siroheme decarboxylase AsnC-like ligand binding" evidence="6">
    <location>
        <begin position="73"/>
        <end position="143"/>
    </location>
</feature>
<evidence type="ECO:0000313" key="9">
    <source>
        <dbReference type="Proteomes" id="UP000244727"/>
    </source>
</evidence>
<feature type="domain" description="Siroheme decarboxylase NirL-like HTH" evidence="7">
    <location>
        <begin position="14"/>
        <end position="60"/>
    </location>
</feature>
<dbReference type="Gene3D" id="3.30.70.3460">
    <property type="match status" value="2"/>
</dbReference>
<accession>A0A2R4X0J3</accession>
<evidence type="ECO:0000256" key="1">
    <source>
        <dbReference type="ARBA" id="ARBA00023239"/>
    </source>
</evidence>
<dbReference type="SUPFAM" id="SSF46785">
    <property type="entry name" value="Winged helix' DNA-binding domain"/>
    <property type="match status" value="1"/>
</dbReference>
<evidence type="ECO:0000259" key="6">
    <source>
        <dbReference type="Pfam" id="PF17805"/>
    </source>
</evidence>
<comment type="pathway">
    <text evidence="2">Porphyrin-containing compound metabolism.</text>
</comment>
<evidence type="ECO:0000256" key="2">
    <source>
        <dbReference type="ARBA" id="ARBA00023444"/>
    </source>
</evidence>
<dbReference type="InterPro" id="IPR050684">
    <property type="entry name" value="HTH-Siroheme_Decarb"/>
</dbReference>
<dbReference type="EC" id="4.1.1.111" evidence="4"/>
<evidence type="ECO:0000256" key="3">
    <source>
        <dbReference type="ARBA" id="ARBA00023457"/>
    </source>
</evidence>
<feature type="domain" description="Siroheme decarboxylase NirL-like HTH" evidence="7">
    <location>
        <begin position="186"/>
        <end position="230"/>
    </location>
</feature>
<dbReference type="AlphaFoldDB" id="A0A2R4X0J3"/>
<dbReference type="Pfam" id="PF17805">
    <property type="entry name" value="AsnC_trans_reg2"/>
    <property type="match status" value="2"/>
</dbReference>
<dbReference type="KEGG" id="harc:HARCEL1_06200"/>
<evidence type="ECO:0000259" key="7">
    <source>
        <dbReference type="Pfam" id="PF22451"/>
    </source>
</evidence>
<evidence type="ECO:0000256" key="4">
    <source>
        <dbReference type="ARBA" id="ARBA00023471"/>
    </source>
</evidence>
<keyword evidence="1" id="KW-0456">Lyase</keyword>
<dbReference type="InterPro" id="IPR036390">
    <property type="entry name" value="WH_DNA-bd_sf"/>
</dbReference>
<feature type="domain" description="Siroheme decarboxylase AsnC-like ligand binding" evidence="6">
    <location>
        <begin position="243"/>
        <end position="325"/>
    </location>
</feature>
<dbReference type="PANTHER" id="PTHR43413">
    <property type="entry name" value="TRANSCRIPTIONAL REGULATOR, ASNC FAMILY"/>
    <property type="match status" value="1"/>
</dbReference>
<dbReference type="PANTHER" id="PTHR43413:SF1">
    <property type="entry name" value="SIROHEME DECARBOXYLASE NIRL SUBUNIT"/>
    <property type="match status" value="1"/>
</dbReference>
<evidence type="ECO:0000256" key="5">
    <source>
        <dbReference type="ARBA" id="ARBA00048470"/>
    </source>
</evidence>
<dbReference type="InterPro" id="IPR040523">
    <property type="entry name" value="AsnC_trans_reg2"/>
</dbReference>
<evidence type="ECO:0000313" key="8">
    <source>
        <dbReference type="EMBL" id="AWB27322.1"/>
    </source>
</evidence>
<dbReference type="Proteomes" id="UP000244727">
    <property type="component" value="Chromosome"/>
</dbReference>
<dbReference type="InterPro" id="IPR053953">
    <property type="entry name" value="NirdL-like_HTH"/>
</dbReference>